<dbReference type="KEGG" id="kan:IMCC3317_39910"/>
<dbReference type="EMBL" id="CP019288">
    <property type="protein sequence ID" value="QHI38597.1"/>
    <property type="molecule type" value="Genomic_DNA"/>
</dbReference>
<keyword evidence="1" id="KW-0732">Signal</keyword>
<gene>
    <name evidence="2" type="ORF">IMCC3317_39910</name>
</gene>
<evidence type="ECO:0000313" key="2">
    <source>
        <dbReference type="EMBL" id="QHI38597.1"/>
    </source>
</evidence>
<accession>A0A7L4ZQ47</accession>
<organism evidence="2 3">
    <name type="scientific">Kordia antarctica</name>
    <dbReference type="NCBI Taxonomy" id="1218801"/>
    <lineage>
        <taxon>Bacteria</taxon>
        <taxon>Pseudomonadati</taxon>
        <taxon>Bacteroidota</taxon>
        <taxon>Flavobacteriia</taxon>
        <taxon>Flavobacteriales</taxon>
        <taxon>Flavobacteriaceae</taxon>
        <taxon>Kordia</taxon>
    </lineage>
</organism>
<feature type="chain" id="PRO_5029460611" description="Carboxypeptidase regulatory-like domain-containing protein" evidence="1">
    <location>
        <begin position="24"/>
        <end position="614"/>
    </location>
</feature>
<dbReference type="InterPro" id="IPR008969">
    <property type="entry name" value="CarboxyPept-like_regulatory"/>
</dbReference>
<evidence type="ECO:0008006" key="4">
    <source>
        <dbReference type="Google" id="ProtNLM"/>
    </source>
</evidence>
<reference evidence="2 3" key="1">
    <citation type="journal article" date="2013" name="Int. J. Syst. Evol. Microbiol.">
        <title>Kordia antarctica sp. nov., isolated from Antarctic seawater.</title>
        <authorList>
            <person name="Baek K."/>
            <person name="Choi A."/>
            <person name="Kang I."/>
            <person name="Lee K."/>
            <person name="Cho J.C."/>
        </authorList>
    </citation>
    <scope>NUCLEOTIDE SEQUENCE [LARGE SCALE GENOMIC DNA]</scope>
    <source>
        <strain evidence="2 3">IMCC3317</strain>
    </source>
</reference>
<dbReference type="PROSITE" id="PS51257">
    <property type="entry name" value="PROKAR_LIPOPROTEIN"/>
    <property type="match status" value="1"/>
</dbReference>
<dbReference type="RefSeq" id="WP_160131140.1">
    <property type="nucleotide sequence ID" value="NZ_CP019288.1"/>
</dbReference>
<dbReference type="SUPFAM" id="SSF49464">
    <property type="entry name" value="Carboxypeptidase regulatory domain-like"/>
    <property type="match status" value="1"/>
</dbReference>
<sequence>MKKSLTKYLVLFAVITVSILACQKDNEPLSETANSIEAKRQNNGIDTEHLEEALGEYKGRSVSANFVGRIIDENDQPIISAIVILGGTQRTTDENGIVTFMNATVNENFAYARVSAQGYTNGSRVMVPNHGNNSQNSFTIKLFNLESSQIIDSSGGEVIVETDFGGEVIVIFDDGFIDENGNSYTGNVSVNLNYLNPLNEDMANTMPGELYGLTANYEEVALGSYGMVNVELTGSSGEKLQITNPAKIHLPIHPDQLAIATNQVPMWSFNEDTGVWFEETVANKNGSHYIAEVNHFSFWNCDAPFPVVNFSATVTDASTGNAVVGLKVTISYNGFSRFAVTNSSSSGNVSGKIPSGQVMSITITDLCGTVLYTNTSFGPFNSATSITIPVNLTPNSAVNISGSVLNCASAPVTNGYVTYSNGGQFLATYLVNGGTHNYTAVSCSIPVNIDLVGADLSTGQTVVPMTVTANPSAIANLTACGGLVAEYIRYSVNGTPLQYDLLYPSGGSQGANNIYAAASSSNSGTYIYGNVAALGTYPYNPNQSTTTALAFEVFGDANGIDSNATVGITGAIQFTITSFGPIGTYIDIDFTGNYIDLLGNTNFVQGTAHIIRDF</sequence>
<evidence type="ECO:0000256" key="1">
    <source>
        <dbReference type="SAM" id="SignalP"/>
    </source>
</evidence>
<dbReference type="OrthoDB" id="973965at2"/>
<dbReference type="AlphaFoldDB" id="A0A7L4ZQ47"/>
<keyword evidence="3" id="KW-1185">Reference proteome</keyword>
<evidence type="ECO:0000313" key="3">
    <source>
        <dbReference type="Proteomes" id="UP000464657"/>
    </source>
</evidence>
<dbReference type="Proteomes" id="UP000464657">
    <property type="component" value="Chromosome"/>
</dbReference>
<feature type="signal peptide" evidence="1">
    <location>
        <begin position="1"/>
        <end position="23"/>
    </location>
</feature>
<proteinExistence type="predicted"/>
<protein>
    <recommendedName>
        <fullName evidence="4">Carboxypeptidase regulatory-like domain-containing protein</fullName>
    </recommendedName>
</protein>
<name>A0A7L4ZQ47_9FLAO</name>